<dbReference type="AlphaFoldDB" id="A0A919KID3"/>
<comment type="caution">
    <text evidence="1">The sequence shown here is derived from an EMBL/GenBank/DDBJ whole genome shotgun (WGS) entry which is preliminary data.</text>
</comment>
<accession>A0A919KID3</accession>
<reference evidence="1" key="1">
    <citation type="journal article" date="2014" name="Int. J. Syst. Evol. Microbiol.">
        <title>Complete genome sequence of Corynebacterium casei LMG S-19264T (=DSM 44701T), isolated from a smear-ripened cheese.</title>
        <authorList>
            <consortium name="US DOE Joint Genome Institute (JGI-PGF)"/>
            <person name="Walter F."/>
            <person name="Albersmeier A."/>
            <person name="Kalinowski J."/>
            <person name="Ruckert C."/>
        </authorList>
    </citation>
    <scope>NUCLEOTIDE SEQUENCE</scope>
    <source>
        <strain evidence="1">JCM 13306</strain>
    </source>
</reference>
<name>A0A919KID3_9XANT</name>
<sequence length="113" mass="12314">MQAQAPVRVALSLRGRPLAVTPSPGPYFVAPDRAEVWAANGTLVARCESALLTPEQNRINAKHLAVLSTLPALVLRAEAILRARGVRPAQHGSQFEQLLHDLQRAVRELEVQP</sequence>
<evidence type="ECO:0000313" key="1">
    <source>
        <dbReference type="EMBL" id="GHH52437.1"/>
    </source>
</evidence>
<evidence type="ECO:0000313" key="2">
    <source>
        <dbReference type="Proteomes" id="UP000623958"/>
    </source>
</evidence>
<organism evidence="1 2">
    <name type="scientific">Xanthomonas boreopolis</name>
    <dbReference type="NCBI Taxonomy" id="86183"/>
    <lineage>
        <taxon>Bacteria</taxon>
        <taxon>Pseudomonadati</taxon>
        <taxon>Pseudomonadota</taxon>
        <taxon>Gammaproteobacteria</taxon>
        <taxon>Lysobacterales</taxon>
        <taxon>Lysobacteraceae</taxon>
        <taxon>Xanthomonas</taxon>
    </lineage>
</organism>
<gene>
    <name evidence="1" type="ORF">GCM10009090_16260</name>
</gene>
<protein>
    <submittedName>
        <fullName evidence="1">Uncharacterized protein</fullName>
    </submittedName>
</protein>
<proteinExistence type="predicted"/>
<dbReference type="EMBL" id="BNBA01000010">
    <property type="protein sequence ID" value="GHH52437.1"/>
    <property type="molecule type" value="Genomic_DNA"/>
</dbReference>
<dbReference type="Proteomes" id="UP000623958">
    <property type="component" value="Unassembled WGS sequence"/>
</dbReference>
<keyword evidence="2" id="KW-1185">Reference proteome</keyword>
<reference evidence="1" key="2">
    <citation type="submission" date="2020-09" db="EMBL/GenBank/DDBJ databases">
        <authorList>
            <person name="Sun Q."/>
            <person name="Ohkuma M."/>
        </authorList>
    </citation>
    <scope>NUCLEOTIDE SEQUENCE</scope>
    <source>
        <strain evidence="1">JCM 13306</strain>
    </source>
</reference>